<evidence type="ECO:0000313" key="2">
    <source>
        <dbReference type="Proteomes" id="UP000555546"/>
    </source>
</evidence>
<proteinExistence type="predicted"/>
<dbReference type="EMBL" id="JACIJG010000027">
    <property type="protein sequence ID" value="MBB5704320.1"/>
    <property type="molecule type" value="Genomic_DNA"/>
</dbReference>
<dbReference type="Proteomes" id="UP000555546">
    <property type="component" value="Unassembled WGS sequence"/>
</dbReference>
<evidence type="ECO:0000313" key="1">
    <source>
        <dbReference type="EMBL" id="MBB5704320.1"/>
    </source>
</evidence>
<reference evidence="1 2" key="1">
    <citation type="submission" date="2020-08" db="EMBL/GenBank/DDBJ databases">
        <title>Genomic Encyclopedia of Type Strains, Phase IV (KMG-IV): sequencing the most valuable type-strain genomes for metagenomic binning, comparative biology and taxonomic classification.</title>
        <authorList>
            <person name="Goeker M."/>
        </authorList>
    </citation>
    <scope>NUCLEOTIDE SEQUENCE [LARGE SCALE GENOMIC DNA]</scope>
    <source>
        <strain evidence="1 2">DSM 26944</strain>
    </source>
</reference>
<comment type="caution">
    <text evidence="1">The sequence shown here is derived from an EMBL/GenBank/DDBJ whole genome shotgun (WGS) entry which is preliminary data.</text>
</comment>
<organism evidence="1 2">
    <name type="scientific">Brucella daejeonensis</name>
    <dbReference type="NCBI Taxonomy" id="659015"/>
    <lineage>
        <taxon>Bacteria</taxon>
        <taxon>Pseudomonadati</taxon>
        <taxon>Pseudomonadota</taxon>
        <taxon>Alphaproteobacteria</taxon>
        <taxon>Hyphomicrobiales</taxon>
        <taxon>Brucellaceae</taxon>
        <taxon>Brucella/Ochrobactrum group</taxon>
        <taxon>Brucella</taxon>
    </lineage>
</organism>
<accession>A0A7W9B155</accession>
<gene>
    <name evidence="1" type="ORF">FHS76_004237</name>
</gene>
<dbReference type="AlphaFoldDB" id="A0A7W9B155"/>
<name>A0A7W9B155_9HYPH</name>
<keyword evidence="2" id="KW-1185">Reference proteome</keyword>
<protein>
    <submittedName>
        <fullName evidence="1">Uncharacterized protein</fullName>
    </submittedName>
</protein>
<sequence length="41" mass="4404">MVISDVRSMAVISCITCNLTQAKKLHVAITSSFSQFAMVAT</sequence>